<dbReference type="GO" id="GO:0046872">
    <property type="term" value="F:metal ion binding"/>
    <property type="evidence" value="ECO:0007669"/>
    <property type="project" value="UniProtKB-KW"/>
</dbReference>
<feature type="compositionally biased region" description="Low complexity" evidence="9">
    <location>
        <begin position="468"/>
        <end position="510"/>
    </location>
</feature>
<dbReference type="AlphaFoldDB" id="A0A669F8L7"/>
<dbReference type="Ensembl" id="ENSONIT00000053120.1">
    <property type="protein sequence ID" value="ENSONIP00000079378.1"/>
    <property type="gene ID" value="ENSONIG00000002860.2"/>
</dbReference>
<evidence type="ECO:0000259" key="10">
    <source>
        <dbReference type="Pfam" id="PF03828"/>
    </source>
</evidence>
<comment type="similarity">
    <text evidence="2">Belongs to the DNA polymerase type-B-like family.</text>
</comment>
<comment type="cofactor">
    <cofactor evidence="1">
        <name>Mn(2+)</name>
        <dbReference type="ChEBI" id="CHEBI:29035"/>
    </cofactor>
</comment>
<sequence>MQIWEMTQRISYLYVNNSYTTVSSPKANVNGVSGAVVAEGNEAPDTKSSGIGEAKTQGMSAPMGDGELTVQGDFIPLETNSNHNSRVFGTGGVGGGGQQQQGSGVAVSGVTDGQPPKRKRDNKASTFGFSVILNGDNKEYVGYTGTPWKERNYSEGIIGLHEEIIDFYNYISPRPEEEKMRLEVVDRIKEVIHDLWPSAEVEVFGSFSTGLYLPTSDIDLVVFGKWESLPLWTLEEALRKKNVADENSIKVLDKATVPIIKLTDSYTEVKVDISFNVMSGVKAARLIKEFKELHYREDVFGLNINIGVLLIEFFELYGRNFNYLKTGIRIKDGGCYVAKDEVQKNMLDGYRPSMLYIEDPLQPDNDVGRSSYGAMQVKQAFDYAYVVLSHAVSPIAKFYPNNESESILGRIIRVTQEVDDYREWIRKKWGSPLNKNEVTLFESQQLDERNNNVPDDDDDPVVAVLSTPLSKTSSNSSSPSLRSSPSSSPLSPSSTSSTSTSSDGDSDSTPCKTAKQQPSRGSSAHREKSAVVSNHRTQSHTTSTPPGGNKGGKVLTASH</sequence>
<dbReference type="GO" id="GO:0003729">
    <property type="term" value="F:mRNA binding"/>
    <property type="evidence" value="ECO:0007669"/>
    <property type="project" value="TreeGrafter"/>
</dbReference>
<evidence type="ECO:0000256" key="5">
    <source>
        <dbReference type="ARBA" id="ARBA00022723"/>
    </source>
</evidence>
<reference evidence="12" key="3">
    <citation type="submission" date="2025-09" db="UniProtKB">
        <authorList>
            <consortium name="Ensembl"/>
        </authorList>
    </citation>
    <scope>IDENTIFICATION</scope>
</reference>
<dbReference type="SUPFAM" id="SSF81301">
    <property type="entry name" value="Nucleotidyltransferase"/>
    <property type="match status" value="1"/>
</dbReference>
<reference evidence="12" key="2">
    <citation type="submission" date="2025-08" db="UniProtKB">
        <authorList>
            <consortium name="Ensembl"/>
        </authorList>
    </citation>
    <scope>IDENTIFICATION</scope>
</reference>
<dbReference type="SUPFAM" id="SSF81631">
    <property type="entry name" value="PAP/OAS1 substrate-binding domain"/>
    <property type="match status" value="1"/>
</dbReference>
<evidence type="ECO:0000256" key="4">
    <source>
        <dbReference type="ARBA" id="ARBA00022679"/>
    </source>
</evidence>
<reference evidence="13" key="1">
    <citation type="submission" date="2012-01" db="EMBL/GenBank/DDBJ databases">
        <title>The Genome Sequence of Oreochromis niloticus (Nile Tilapia).</title>
        <authorList>
            <consortium name="Broad Institute Genome Assembly Team"/>
            <consortium name="Broad Institute Sequencing Platform"/>
            <person name="Di Palma F."/>
            <person name="Johnson J."/>
            <person name="Lander E.S."/>
            <person name="Lindblad-Toh K."/>
        </authorList>
    </citation>
    <scope>NUCLEOTIDE SEQUENCE [LARGE SCALE GENOMIC DNA]</scope>
</reference>
<dbReference type="GO" id="GO:0005730">
    <property type="term" value="C:nucleolus"/>
    <property type="evidence" value="ECO:0007669"/>
    <property type="project" value="TreeGrafter"/>
</dbReference>
<evidence type="ECO:0000256" key="2">
    <source>
        <dbReference type="ARBA" id="ARBA00008593"/>
    </source>
</evidence>
<feature type="region of interest" description="Disordered" evidence="9">
    <location>
        <begin position="468"/>
        <end position="559"/>
    </location>
</feature>
<dbReference type="Pfam" id="PF22600">
    <property type="entry name" value="MTPAP-like_central"/>
    <property type="match status" value="1"/>
</dbReference>
<protein>
    <recommendedName>
        <fullName evidence="3">polynucleotide adenylyltransferase</fullName>
        <ecNumber evidence="3">2.7.7.19</ecNumber>
    </recommendedName>
    <alternativeName>
        <fullName evidence="8">Terminal guanylyltransferase</fullName>
    </alternativeName>
</protein>
<dbReference type="InterPro" id="IPR043519">
    <property type="entry name" value="NT_sf"/>
</dbReference>
<dbReference type="GO" id="GO:0043634">
    <property type="term" value="P:polyadenylation-dependent ncRNA catabolic process"/>
    <property type="evidence" value="ECO:0007669"/>
    <property type="project" value="TreeGrafter"/>
</dbReference>
<evidence type="ECO:0000259" key="11">
    <source>
        <dbReference type="Pfam" id="PF22600"/>
    </source>
</evidence>
<dbReference type="GO" id="GO:1905870">
    <property type="term" value="P:positive regulation of 3'-UTR-mediated mRNA stabilization"/>
    <property type="evidence" value="ECO:0007669"/>
    <property type="project" value="UniProtKB-ARBA"/>
</dbReference>
<gene>
    <name evidence="12" type="primary">TENT4B</name>
    <name evidence="12" type="synonym">tent4b</name>
</gene>
<dbReference type="PANTHER" id="PTHR23092:SF51">
    <property type="entry name" value="TERMINAL NUCLEOTIDYLTRANSFERASE 4B"/>
    <property type="match status" value="1"/>
</dbReference>
<evidence type="ECO:0000313" key="13">
    <source>
        <dbReference type="Proteomes" id="UP000005207"/>
    </source>
</evidence>
<dbReference type="PANTHER" id="PTHR23092">
    <property type="entry name" value="POLY(A) RNA POLYMERASE"/>
    <property type="match status" value="1"/>
</dbReference>
<dbReference type="GO" id="GO:0070568">
    <property type="term" value="F:guanylyltransferase activity"/>
    <property type="evidence" value="ECO:0007669"/>
    <property type="project" value="UniProtKB-ARBA"/>
</dbReference>
<dbReference type="GO" id="GO:0031123">
    <property type="term" value="P:RNA 3'-end processing"/>
    <property type="evidence" value="ECO:0007669"/>
    <property type="project" value="TreeGrafter"/>
</dbReference>
<dbReference type="GO" id="GO:0031499">
    <property type="term" value="C:TRAMP complex"/>
    <property type="evidence" value="ECO:0007669"/>
    <property type="project" value="TreeGrafter"/>
</dbReference>
<keyword evidence="5" id="KW-0479">Metal-binding</keyword>
<dbReference type="InterPro" id="IPR045862">
    <property type="entry name" value="Trf4-like"/>
</dbReference>
<keyword evidence="4" id="KW-0808">Transferase</keyword>
<dbReference type="CDD" id="cd05402">
    <property type="entry name" value="NT_PAP_TUTase"/>
    <property type="match status" value="1"/>
</dbReference>
<feature type="compositionally biased region" description="Low complexity" evidence="9">
    <location>
        <begin position="100"/>
        <end position="111"/>
    </location>
</feature>
<dbReference type="InterPro" id="IPR054708">
    <property type="entry name" value="MTPAP-like_central"/>
</dbReference>
<dbReference type="EC" id="2.7.7.19" evidence="3"/>
<dbReference type="InterPro" id="IPR002058">
    <property type="entry name" value="PAP_assoc"/>
</dbReference>
<feature type="region of interest" description="Disordered" evidence="9">
    <location>
        <begin position="40"/>
        <end position="59"/>
    </location>
</feature>
<dbReference type="Pfam" id="PF03828">
    <property type="entry name" value="PAP_assoc"/>
    <property type="match status" value="1"/>
</dbReference>
<comment type="catalytic activity">
    <reaction evidence="7">
        <text>RNA(n) + ATP = RNA(n)-3'-adenine ribonucleotide + diphosphate</text>
        <dbReference type="Rhea" id="RHEA:11332"/>
        <dbReference type="Rhea" id="RHEA-COMP:14527"/>
        <dbReference type="Rhea" id="RHEA-COMP:17347"/>
        <dbReference type="ChEBI" id="CHEBI:30616"/>
        <dbReference type="ChEBI" id="CHEBI:33019"/>
        <dbReference type="ChEBI" id="CHEBI:140395"/>
        <dbReference type="ChEBI" id="CHEBI:173115"/>
        <dbReference type="EC" id="2.7.7.19"/>
    </reaction>
</comment>
<feature type="domain" description="Poly(A) RNA polymerase mitochondrial-like central palm" evidence="11">
    <location>
        <begin position="160"/>
        <end position="290"/>
    </location>
</feature>
<dbReference type="GO" id="GO:1990817">
    <property type="term" value="F:poly(A) RNA polymerase activity"/>
    <property type="evidence" value="ECO:0007669"/>
    <property type="project" value="UniProtKB-EC"/>
</dbReference>
<keyword evidence="13" id="KW-1185">Reference proteome</keyword>
<evidence type="ECO:0000256" key="1">
    <source>
        <dbReference type="ARBA" id="ARBA00001936"/>
    </source>
</evidence>
<evidence type="ECO:0000256" key="8">
    <source>
        <dbReference type="ARBA" id="ARBA00082009"/>
    </source>
</evidence>
<dbReference type="Proteomes" id="UP000005207">
    <property type="component" value="Linkage group LG1"/>
</dbReference>
<dbReference type="Gene3D" id="1.10.1410.10">
    <property type="match status" value="1"/>
</dbReference>
<organism evidence="12 13">
    <name type="scientific">Oreochromis niloticus</name>
    <name type="common">Nile tilapia</name>
    <name type="synonym">Tilapia nilotica</name>
    <dbReference type="NCBI Taxonomy" id="8128"/>
    <lineage>
        <taxon>Eukaryota</taxon>
        <taxon>Metazoa</taxon>
        <taxon>Chordata</taxon>
        <taxon>Craniata</taxon>
        <taxon>Vertebrata</taxon>
        <taxon>Euteleostomi</taxon>
        <taxon>Actinopterygii</taxon>
        <taxon>Neopterygii</taxon>
        <taxon>Teleostei</taxon>
        <taxon>Neoteleostei</taxon>
        <taxon>Acanthomorphata</taxon>
        <taxon>Ovalentaria</taxon>
        <taxon>Cichlomorphae</taxon>
        <taxon>Cichliformes</taxon>
        <taxon>Cichlidae</taxon>
        <taxon>African cichlids</taxon>
        <taxon>Pseudocrenilabrinae</taxon>
        <taxon>Oreochromini</taxon>
        <taxon>Oreochromis</taxon>
    </lineage>
</organism>
<feature type="domain" description="PAP-associated" evidence="10">
    <location>
        <begin position="305"/>
        <end position="365"/>
    </location>
</feature>
<name>A0A669F8L7_ORENI</name>
<accession>A0A669F8L7</accession>
<evidence type="ECO:0000313" key="12">
    <source>
        <dbReference type="Ensembl" id="ENSONIP00000079378.1"/>
    </source>
</evidence>
<proteinExistence type="inferred from homology"/>
<evidence type="ECO:0000256" key="7">
    <source>
        <dbReference type="ARBA" id="ARBA00048830"/>
    </source>
</evidence>
<dbReference type="Gene3D" id="3.30.460.10">
    <property type="entry name" value="Beta Polymerase, domain 2"/>
    <property type="match status" value="1"/>
</dbReference>
<feature type="compositionally biased region" description="Polar residues" evidence="9">
    <location>
        <begin position="531"/>
        <end position="546"/>
    </location>
</feature>
<dbReference type="GO" id="GO:0060212">
    <property type="term" value="P:negative regulation of nuclear-transcribed mRNA poly(A) tail shortening"/>
    <property type="evidence" value="ECO:0007669"/>
    <property type="project" value="UniProtKB-ARBA"/>
</dbReference>
<evidence type="ECO:0000256" key="9">
    <source>
        <dbReference type="SAM" id="MobiDB-lite"/>
    </source>
</evidence>
<dbReference type="FunFam" id="3.30.460.10:FF:000006">
    <property type="entry name" value="non-canonical poly(A) RNA polymerase PAPD5"/>
    <property type="match status" value="1"/>
</dbReference>
<evidence type="ECO:0000256" key="6">
    <source>
        <dbReference type="ARBA" id="ARBA00022842"/>
    </source>
</evidence>
<feature type="region of interest" description="Disordered" evidence="9">
    <location>
        <begin position="93"/>
        <end position="122"/>
    </location>
</feature>
<evidence type="ECO:0000256" key="3">
    <source>
        <dbReference type="ARBA" id="ARBA00012388"/>
    </source>
</evidence>
<keyword evidence="6" id="KW-0460">Magnesium</keyword>
<dbReference type="GeneTree" id="ENSGT00940000158301"/>